<accession>A0A915IW09</accession>
<protein>
    <submittedName>
        <fullName evidence="3">Uncharacterized protein</fullName>
    </submittedName>
</protein>
<feature type="compositionally biased region" description="Polar residues" evidence="1">
    <location>
        <begin position="1"/>
        <end position="17"/>
    </location>
</feature>
<dbReference type="AlphaFoldDB" id="A0A915IW09"/>
<name>A0A915IW09_ROMCU</name>
<proteinExistence type="predicted"/>
<keyword evidence="2" id="KW-1185">Reference proteome</keyword>
<dbReference type="Proteomes" id="UP000887565">
    <property type="component" value="Unplaced"/>
</dbReference>
<evidence type="ECO:0000313" key="3">
    <source>
        <dbReference type="WBParaSite" id="nRc.2.0.1.t18385-RA"/>
    </source>
</evidence>
<evidence type="ECO:0000256" key="1">
    <source>
        <dbReference type="SAM" id="MobiDB-lite"/>
    </source>
</evidence>
<organism evidence="2 3">
    <name type="scientific">Romanomermis culicivorax</name>
    <name type="common">Nematode worm</name>
    <dbReference type="NCBI Taxonomy" id="13658"/>
    <lineage>
        <taxon>Eukaryota</taxon>
        <taxon>Metazoa</taxon>
        <taxon>Ecdysozoa</taxon>
        <taxon>Nematoda</taxon>
        <taxon>Enoplea</taxon>
        <taxon>Dorylaimia</taxon>
        <taxon>Mermithida</taxon>
        <taxon>Mermithoidea</taxon>
        <taxon>Mermithidae</taxon>
        <taxon>Romanomermis</taxon>
    </lineage>
</organism>
<sequence length="88" mass="10104">MADDPNSCNVPSDTGSVENELEEKCGSKYRRIFIDLAMMVAERYASNERSKESRDCSTSIYRKTTRVILMPIGVLERQCDHHFLSSFH</sequence>
<dbReference type="WBParaSite" id="nRc.2.0.1.t18385-RA">
    <property type="protein sequence ID" value="nRc.2.0.1.t18385-RA"/>
    <property type="gene ID" value="nRc.2.0.1.g18385"/>
</dbReference>
<feature type="region of interest" description="Disordered" evidence="1">
    <location>
        <begin position="1"/>
        <end position="21"/>
    </location>
</feature>
<evidence type="ECO:0000313" key="2">
    <source>
        <dbReference type="Proteomes" id="UP000887565"/>
    </source>
</evidence>
<reference evidence="3" key="1">
    <citation type="submission" date="2022-11" db="UniProtKB">
        <authorList>
            <consortium name="WormBaseParasite"/>
        </authorList>
    </citation>
    <scope>IDENTIFICATION</scope>
</reference>